<evidence type="ECO:0000256" key="3">
    <source>
        <dbReference type="ARBA" id="ARBA00022530"/>
    </source>
</evidence>
<dbReference type="AlphaFoldDB" id="A0A4W3JQ99"/>
<keyword evidence="7" id="KW-0325">Glycoprotein</keyword>
<dbReference type="InParanoid" id="A0A4W3JQ99"/>
<dbReference type="PANTHER" id="PTHR24020">
    <property type="entry name" value="COLLAGEN ALPHA"/>
    <property type="match status" value="1"/>
</dbReference>
<dbReference type="SUPFAM" id="SSF49265">
    <property type="entry name" value="Fibronectin type III"/>
    <property type="match status" value="2"/>
</dbReference>
<feature type="region of interest" description="Disordered" evidence="8">
    <location>
        <begin position="354"/>
        <end position="447"/>
    </location>
</feature>
<dbReference type="InterPro" id="IPR036116">
    <property type="entry name" value="FN3_sf"/>
</dbReference>
<dbReference type="Ensembl" id="ENSCMIT00000046327.1">
    <property type="protein sequence ID" value="ENSCMIP00000045674.1"/>
    <property type="gene ID" value="ENSCMIG00000018829.1"/>
</dbReference>
<organism evidence="11 12">
    <name type="scientific">Callorhinchus milii</name>
    <name type="common">Ghost shark</name>
    <dbReference type="NCBI Taxonomy" id="7868"/>
    <lineage>
        <taxon>Eukaryota</taxon>
        <taxon>Metazoa</taxon>
        <taxon>Chordata</taxon>
        <taxon>Craniata</taxon>
        <taxon>Vertebrata</taxon>
        <taxon>Chondrichthyes</taxon>
        <taxon>Holocephali</taxon>
        <taxon>Chimaeriformes</taxon>
        <taxon>Callorhinchidae</taxon>
        <taxon>Callorhinchus</taxon>
    </lineage>
</organism>
<evidence type="ECO:0000256" key="8">
    <source>
        <dbReference type="SAM" id="MobiDB-lite"/>
    </source>
</evidence>
<evidence type="ECO:0000256" key="7">
    <source>
        <dbReference type="ARBA" id="ARBA00023180"/>
    </source>
</evidence>
<dbReference type="CDD" id="cd01472">
    <property type="entry name" value="vWA_collagen"/>
    <property type="match status" value="1"/>
</dbReference>
<reference evidence="11" key="4">
    <citation type="submission" date="2025-08" db="UniProtKB">
        <authorList>
            <consortium name="Ensembl"/>
        </authorList>
    </citation>
    <scope>IDENTIFICATION</scope>
</reference>
<reference evidence="12" key="1">
    <citation type="journal article" date="2006" name="Science">
        <title>Ancient noncoding elements conserved in the human genome.</title>
        <authorList>
            <person name="Venkatesh B."/>
            <person name="Kirkness E.F."/>
            <person name="Loh Y.H."/>
            <person name="Halpern A.L."/>
            <person name="Lee A.P."/>
            <person name="Johnson J."/>
            <person name="Dandona N."/>
            <person name="Viswanathan L.D."/>
            <person name="Tay A."/>
            <person name="Venter J.C."/>
            <person name="Strausberg R.L."/>
            <person name="Brenner S."/>
        </authorList>
    </citation>
    <scope>NUCLEOTIDE SEQUENCE [LARGE SCALE GENOMIC DNA]</scope>
</reference>
<evidence type="ECO:0000259" key="10">
    <source>
        <dbReference type="PROSITE" id="PS50853"/>
    </source>
</evidence>
<dbReference type="GO" id="GO:0007155">
    <property type="term" value="P:cell adhesion"/>
    <property type="evidence" value="ECO:0007669"/>
    <property type="project" value="UniProtKB-KW"/>
</dbReference>
<feature type="compositionally biased region" description="Pro residues" evidence="8">
    <location>
        <begin position="381"/>
        <end position="397"/>
    </location>
</feature>
<evidence type="ECO:0000313" key="11">
    <source>
        <dbReference type="Ensembl" id="ENSCMIP00000045674.1"/>
    </source>
</evidence>
<dbReference type="InterPro" id="IPR013783">
    <property type="entry name" value="Ig-like_fold"/>
</dbReference>
<reference evidence="12" key="2">
    <citation type="journal article" date="2007" name="PLoS Biol.">
        <title>Survey sequencing and comparative analysis of the elephant shark (Callorhinchus milii) genome.</title>
        <authorList>
            <person name="Venkatesh B."/>
            <person name="Kirkness E.F."/>
            <person name="Loh Y.H."/>
            <person name="Halpern A.L."/>
            <person name="Lee A.P."/>
            <person name="Johnson J."/>
            <person name="Dandona N."/>
            <person name="Viswanathan L.D."/>
            <person name="Tay A."/>
            <person name="Venter J.C."/>
            <person name="Strausberg R.L."/>
            <person name="Brenner S."/>
        </authorList>
    </citation>
    <scope>NUCLEOTIDE SEQUENCE [LARGE SCALE GENOMIC DNA]</scope>
</reference>
<dbReference type="Proteomes" id="UP000314986">
    <property type="component" value="Unassembled WGS sequence"/>
</dbReference>
<dbReference type="InterPro" id="IPR002035">
    <property type="entry name" value="VWF_A"/>
</dbReference>
<feature type="domain" description="Fibronectin type-III" evidence="10">
    <location>
        <begin position="83"/>
        <end position="175"/>
    </location>
</feature>
<protein>
    <submittedName>
        <fullName evidence="11">Uncharacterized protein</fullName>
    </submittedName>
</protein>
<dbReference type="Gene3D" id="2.60.40.10">
    <property type="entry name" value="Immunoglobulins"/>
    <property type="match status" value="2"/>
</dbReference>
<keyword evidence="4" id="KW-0732">Signal</keyword>
<dbReference type="PROSITE" id="PS50853">
    <property type="entry name" value="FN3"/>
    <property type="match status" value="2"/>
</dbReference>
<dbReference type="PANTHER" id="PTHR24020:SF84">
    <property type="entry name" value="VWFA DOMAIN-CONTAINING PROTEIN"/>
    <property type="match status" value="1"/>
</dbReference>
<sequence>MHRWHDNELYQNAKIIINSVIKLSFSPLAGGSEFNSVVPPNVNSFDIDNLKAGERYILRVSSLFGNREGTPASITATTAQAEQVLGFRVIGSDMGKMTVGWNLVSGATSYLLSWRFDTAQKEQQSVTIPGSIASYQIPDLSLGHQYIITIRPVFGTEIGPETSIAKRPGCSMAQADIVFLVDGSWSVGQANFDKVKQFLFNLVSQWSRIGPTGTQVSVVQYSDAASIEFPLNKFRTQQDLLRAIRGLPYRGGGTMTGKAIDFVLSYIFQRSAGQRSQVPDLLVLLTDGGSQDSIVDAVRRAKAAGIYLYAVGIAEADINELRTIVTDGDPRNIVYAENFNSLAQFEGALGDAICTSASRPNGKRGRTGPPGRDGEAGRPGLPGPQGPQGPSGPPGSPGRPGVIDPNYPGLKGLKGERGYPGRDGVPGSPGSVGIPVSNTVASGRILG</sequence>
<dbReference type="Pfam" id="PF00092">
    <property type="entry name" value="VWA"/>
    <property type="match status" value="1"/>
</dbReference>
<reference evidence="12" key="3">
    <citation type="journal article" date="2014" name="Nature">
        <title>Elephant shark genome provides unique insights into gnathostome evolution.</title>
        <authorList>
            <consortium name="International Elephant Shark Genome Sequencing Consortium"/>
            <person name="Venkatesh B."/>
            <person name="Lee A.P."/>
            <person name="Ravi V."/>
            <person name="Maurya A.K."/>
            <person name="Lian M.M."/>
            <person name="Swann J.B."/>
            <person name="Ohta Y."/>
            <person name="Flajnik M.F."/>
            <person name="Sutoh Y."/>
            <person name="Kasahara M."/>
            <person name="Hoon S."/>
            <person name="Gangu V."/>
            <person name="Roy S.W."/>
            <person name="Irimia M."/>
            <person name="Korzh V."/>
            <person name="Kondrychyn I."/>
            <person name="Lim Z.W."/>
            <person name="Tay B.H."/>
            <person name="Tohari S."/>
            <person name="Kong K.W."/>
            <person name="Ho S."/>
            <person name="Lorente-Galdos B."/>
            <person name="Quilez J."/>
            <person name="Marques-Bonet T."/>
            <person name="Raney B.J."/>
            <person name="Ingham P.W."/>
            <person name="Tay A."/>
            <person name="Hillier L.W."/>
            <person name="Minx P."/>
            <person name="Boehm T."/>
            <person name="Wilson R.K."/>
            <person name="Brenner S."/>
            <person name="Warren W.C."/>
        </authorList>
    </citation>
    <scope>NUCLEOTIDE SEQUENCE [LARGE SCALE GENOMIC DNA]</scope>
</reference>
<dbReference type="InterPro" id="IPR003961">
    <property type="entry name" value="FN3_dom"/>
</dbReference>
<reference evidence="11" key="5">
    <citation type="submission" date="2025-09" db="UniProtKB">
        <authorList>
            <consortium name="Ensembl"/>
        </authorList>
    </citation>
    <scope>IDENTIFICATION</scope>
</reference>
<dbReference type="PRINTS" id="PR00453">
    <property type="entry name" value="VWFADOMAIN"/>
</dbReference>
<dbReference type="FunFam" id="3.40.50.410:FF:000004">
    <property type="entry name" value="collagen alpha-6(VI) chain"/>
    <property type="match status" value="1"/>
</dbReference>
<evidence type="ECO:0000256" key="1">
    <source>
        <dbReference type="ARBA" id="ARBA00004498"/>
    </source>
</evidence>
<accession>A0A4W3JQ99</accession>
<dbReference type="OMA" id="RWHDNEL"/>
<evidence type="ECO:0000256" key="4">
    <source>
        <dbReference type="ARBA" id="ARBA00022729"/>
    </source>
</evidence>
<evidence type="ECO:0000256" key="6">
    <source>
        <dbReference type="ARBA" id="ARBA00022889"/>
    </source>
</evidence>
<feature type="domain" description="Fibronectin type-III" evidence="10">
    <location>
        <begin position="1"/>
        <end position="82"/>
    </location>
</feature>
<dbReference type="PROSITE" id="PS50234">
    <property type="entry name" value="VWFA"/>
    <property type="match status" value="1"/>
</dbReference>
<comment type="subcellular location">
    <subcellularLocation>
        <location evidence="1">Secreted</location>
        <location evidence="1">Extracellular space</location>
        <location evidence="1">Extracellular matrix</location>
    </subcellularLocation>
</comment>
<keyword evidence="12" id="KW-1185">Reference proteome</keyword>
<dbReference type="InterPro" id="IPR050525">
    <property type="entry name" value="ECM_Assembly_Org"/>
</dbReference>
<keyword evidence="5" id="KW-0677">Repeat</keyword>
<dbReference type="Pfam" id="PF01391">
    <property type="entry name" value="Collagen"/>
    <property type="match status" value="1"/>
</dbReference>
<dbReference type="InterPro" id="IPR008160">
    <property type="entry name" value="Collagen"/>
</dbReference>
<keyword evidence="3" id="KW-0272">Extracellular matrix</keyword>
<dbReference type="InterPro" id="IPR036465">
    <property type="entry name" value="vWFA_dom_sf"/>
</dbReference>
<dbReference type="GeneTree" id="ENSGT00940000163557"/>
<keyword evidence="6" id="KW-0130">Cell adhesion</keyword>
<proteinExistence type="predicted"/>
<name>A0A4W3JQ99_CALMI</name>
<evidence type="ECO:0000259" key="9">
    <source>
        <dbReference type="PROSITE" id="PS50234"/>
    </source>
</evidence>
<dbReference type="CDD" id="cd00063">
    <property type="entry name" value="FN3"/>
    <property type="match status" value="2"/>
</dbReference>
<dbReference type="SMART" id="SM00327">
    <property type="entry name" value="VWA"/>
    <property type="match status" value="1"/>
</dbReference>
<dbReference type="STRING" id="7868.ENSCMIP00000045674"/>
<dbReference type="SUPFAM" id="SSF53300">
    <property type="entry name" value="vWA-like"/>
    <property type="match status" value="1"/>
</dbReference>
<keyword evidence="2" id="KW-0964">Secreted</keyword>
<feature type="compositionally biased region" description="Low complexity" evidence="8">
    <location>
        <begin position="425"/>
        <end position="437"/>
    </location>
</feature>
<feature type="domain" description="VWFA" evidence="9">
    <location>
        <begin position="176"/>
        <end position="349"/>
    </location>
</feature>
<dbReference type="Gene3D" id="3.40.50.410">
    <property type="entry name" value="von Willebrand factor, type A domain"/>
    <property type="match status" value="1"/>
</dbReference>
<evidence type="ECO:0000256" key="5">
    <source>
        <dbReference type="ARBA" id="ARBA00022737"/>
    </source>
</evidence>
<evidence type="ECO:0000256" key="2">
    <source>
        <dbReference type="ARBA" id="ARBA00022525"/>
    </source>
</evidence>
<evidence type="ECO:0000313" key="12">
    <source>
        <dbReference type="Proteomes" id="UP000314986"/>
    </source>
</evidence>